<protein>
    <submittedName>
        <fullName evidence="1">Uncharacterized protein</fullName>
    </submittedName>
</protein>
<organism evidence="1 2">
    <name type="scientific">Streblomastix strix</name>
    <dbReference type="NCBI Taxonomy" id="222440"/>
    <lineage>
        <taxon>Eukaryota</taxon>
        <taxon>Metamonada</taxon>
        <taxon>Preaxostyla</taxon>
        <taxon>Oxymonadida</taxon>
        <taxon>Streblomastigidae</taxon>
        <taxon>Streblomastix</taxon>
    </lineage>
</organism>
<proteinExistence type="predicted"/>
<evidence type="ECO:0000313" key="1">
    <source>
        <dbReference type="EMBL" id="KAA6353827.1"/>
    </source>
</evidence>
<dbReference type="Proteomes" id="UP000324800">
    <property type="component" value="Unassembled WGS sequence"/>
</dbReference>
<dbReference type="EMBL" id="SNRW01037364">
    <property type="protein sequence ID" value="KAA6353827.1"/>
    <property type="molecule type" value="Genomic_DNA"/>
</dbReference>
<dbReference type="AlphaFoldDB" id="A0A5J4T6F5"/>
<evidence type="ECO:0000313" key="2">
    <source>
        <dbReference type="Proteomes" id="UP000324800"/>
    </source>
</evidence>
<dbReference type="OrthoDB" id="10452609at2759"/>
<accession>A0A5J4T6F5</accession>
<reference evidence="1 2" key="1">
    <citation type="submission" date="2019-03" db="EMBL/GenBank/DDBJ databases">
        <title>Single cell metagenomics reveals metabolic interactions within the superorganism composed of flagellate Streblomastix strix and complex community of Bacteroidetes bacteria on its surface.</title>
        <authorList>
            <person name="Treitli S.C."/>
            <person name="Kolisko M."/>
            <person name="Husnik F."/>
            <person name="Keeling P."/>
            <person name="Hampl V."/>
        </authorList>
    </citation>
    <scope>NUCLEOTIDE SEQUENCE [LARGE SCALE GENOMIC DNA]</scope>
    <source>
        <strain evidence="1">ST1C</strain>
    </source>
</reference>
<name>A0A5J4T6F5_9EUKA</name>
<gene>
    <name evidence="1" type="ORF">EZS28_050646</name>
</gene>
<sequence>MVKSCERIPLCPPFIPCTCAKQECECPCHGRKSRRARVTIPYEPDSFNTTNRGFHVPMDPDSLLTGKIWKAPDNLGLEPGVVPLTTEFRREYTPKKADLEKPPKSKGWKYGLPIDPTTMYNTSYKAPADEDYPDIVHATYKPLRKEPGSWGTTNTRTYVPPDQDLYDTGPRAADAVWTPGPPGDYDTEYRTKYLGDPTDPAIQYHQPVFPLGYRPTDYNSTQVRSYKPPNEEDYPDRVHATHDPINTGPLGAKDSTYTNHYKNPGGFDDPILRYRPKDSVGPVGPNAPWISHTHDIHDRKKCYCCACVAH</sequence>
<comment type="caution">
    <text evidence="1">The sequence shown here is derived from an EMBL/GenBank/DDBJ whole genome shotgun (WGS) entry which is preliminary data.</text>
</comment>